<proteinExistence type="predicted"/>
<feature type="signal peptide" evidence="2">
    <location>
        <begin position="1"/>
        <end position="23"/>
    </location>
</feature>
<feature type="region of interest" description="Disordered" evidence="1">
    <location>
        <begin position="117"/>
        <end position="153"/>
    </location>
</feature>
<keyword evidence="2" id="KW-0732">Signal</keyword>
<dbReference type="EMBL" id="CM029042">
    <property type="protein sequence ID" value="KAG2616684.1"/>
    <property type="molecule type" value="Genomic_DNA"/>
</dbReference>
<accession>A0A8T0U7H3</accession>
<reference evidence="3 4" key="1">
    <citation type="submission" date="2020-05" db="EMBL/GenBank/DDBJ databases">
        <title>WGS assembly of Panicum virgatum.</title>
        <authorList>
            <person name="Lovell J.T."/>
            <person name="Jenkins J."/>
            <person name="Shu S."/>
            <person name="Juenger T.E."/>
            <person name="Schmutz J."/>
        </authorList>
    </citation>
    <scope>NUCLEOTIDE SEQUENCE [LARGE SCALE GENOMIC DNA]</scope>
    <source>
        <strain evidence="4">cv. AP13</strain>
    </source>
</reference>
<evidence type="ECO:0000256" key="2">
    <source>
        <dbReference type="SAM" id="SignalP"/>
    </source>
</evidence>
<protein>
    <submittedName>
        <fullName evidence="3">Uncharacterized protein</fullName>
    </submittedName>
</protein>
<evidence type="ECO:0000313" key="4">
    <source>
        <dbReference type="Proteomes" id="UP000823388"/>
    </source>
</evidence>
<organism evidence="3 4">
    <name type="scientific">Panicum virgatum</name>
    <name type="common">Blackwell switchgrass</name>
    <dbReference type="NCBI Taxonomy" id="38727"/>
    <lineage>
        <taxon>Eukaryota</taxon>
        <taxon>Viridiplantae</taxon>
        <taxon>Streptophyta</taxon>
        <taxon>Embryophyta</taxon>
        <taxon>Tracheophyta</taxon>
        <taxon>Spermatophyta</taxon>
        <taxon>Magnoliopsida</taxon>
        <taxon>Liliopsida</taxon>
        <taxon>Poales</taxon>
        <taxon>Poaceae</taxon>
        <taxon>PACMAD clade</taxon>
        <taxon>Panicoideae</taxon>
        <taxon>Panicodae</taxon>
        <taxon>Paniceae</taxon>
        <taxon>Panicinae</taxon>
        <taxon>Panicum</taxon>
        <taxon>Panicum sect. Hiantes</taxon>
    </lineage>
</organism>
<feature type="compositionally biased region" description="Basic and acidic residues" evidence="1">
    <location>
        <begin position="119"/>
        <end position="139"/>
    </location>
</feature>
<sequence>MLCISRRSLLFFWVLAVPSSVLGSRMGNGRESGWAWRGFWKEEGGQRGAERGRAVRCRCHGAAIYGAQQGKRTGGEEFEKERDRWAGAGVPGAPVAGRWEADGSGVEVWKAWSGAGYRSEGREGRGRPDARRGFGEGRRKGGGCPRAHGGRAG</sequence>
<feature type="chain" id="PRO_5035738092" evidence="2">
    <location>
        <begin position="24"/>
        <end position="153"/>
    </location>
</feature>
<name>A0A8T0U7H3_PANVG</name>
<gene>
    <name evidence="3" type="ORF">PVAP13_3NG249527</name>
</gene>
<evidence type="ECO:0000313" key="3">
    <source>
        <dbReference type="EMBL" id="KAG2616684.1"/>
    </source>
</evidence>
<dbReference type="Proteomes" id="UP000823388">
    <property type="component" value="Chromosome 3N"/>
</dbReference>
<evidence type="ECO:0000256" key="1">
    <source>
        <dbReference type="SAM" id="MobiDB-lite"/>
    </source>
</evidence>
<comment type="caution">
    <text evidence="3">The sequence shown here is derived from an EMBL/GenBank/DDBJ whole genome shotgun (WGS) entry which is preliminary data.</text>
</comment>
<keyword evidence="4" id="KW-1185">Reference proteome</keyword>
<dbReference type="AlphaFoldDB" id="A0A8T0U7H3"/>